<evidence type="ECO:0000313" key="4">
    <source>
        <dbReference type="EMBL" id="KAJ7045634.1"/>
    </source>
</evidence>
<accession>A0AAD6TFG7</accession>
<dbReference type="GO" id="GO:0005634">
    <property type="term" value="C:nucleus"/>
    <property type="evidence" value="ECO:0007669"/>
    <property type="project" value="UniProtKB-SubCell"/>
</dbReference>
<keyword evidence="1" id="KW-0539">Nucleus</keyword>
<proteinExistence type="inferred from homology"/>
<dbReference type="AlphaFoldDB" id="A0AAD6TFG7"/>
<keyword evidence="5" id="KW-1185">Reference proteome</keyword>
<protein>
    <recommendedName>
        <fullName evidence="1">Non-structural maintenance of chromosomes element 4</fullName>
    </recommendedName>
</protein>
<comment type="subcellular location">
    <subcellularLocation>
        <location evidence="1">Nucleus</location>
    </subcellularLocation>
</comment>
<comment type="function">
    <text evidence="1">Component of the SMC5-SMC6 complex, that promotes sister chromatid alignment after DNA damage and facilitates double-stranded DNA breaks (DSBs) repair via homologous recombination between sister chromatids.</text>
</comment>
<evidence type="ECO:0000313" key="5">
    <source>
        <dbReference type="Proteomes" id="UP001218188"/>
    </source>
</evidence>
<dbReference type="InterPro" id="IPR027786">
    <property type="entry name" value="Nse4/EID"/>
</dbReference>
<evidence type="ECO:0000256" key="1">
    <source>
        <dbReference type="RuleBase" id="RU365071"/>
    </source>
</evidence>
<comment type="subunit">
    <text evidence="1">Component of the SMC5-SMC6 complex.</text>
</comment>
<feature type="region of interest" description="Disordered" evidence="2">
    <location>
        <begin position="21"/>
        <end position="44"/>
    </location>
</feature>
<comment type="caution">
    <text evidence="4">The sequence shown here is derived from an EMBL/GenBank/DDBJ whole genome shotgun (WGS) entry which is preliminary data.</text>
</comment>
<dbReference type="GO" id="GO:0030915">
    <property type="term" value="C:Smc5-Smc6 complex"/>
    <property type="evidence" value="ECO:0007669"/>
    <property type="project" value="UniProtKB-UniRule"/>
</dbReference>
<dbReference type="Proteomes" id="UP001218188">
    <property type="component" value="Unassembled WGS sequence"/>
</dbReference>
<dbReference type="EMBL" id="JARJCM010000004">
    <property type="protein sequence ID" value="KAJ7045634.1"/>
    <property type="molecule type" value="Genomic_DNA"/>
</dbReference>
<sequence length="110" mass="12333">MAGDAPYDPDQDPEERRVVRKGYPSSLHQSNLQDYSAQQSTDQVKKADELFNKVEGPQEATLDSDFLLMASNMGAQKARAMKSGSGSFDIDDFVSARRLHGRREAAQRRR</sequence>
<feature type="compositionally biased region" description="Polar residues" evidence="2">
    <location>
        <begin position="26"/>
        <end position="42"/>
    </location>
</feature>
<keyword evidence="1" id="KW-0233">DNA recombination</keyword>
<comment type="similarity">
    <text evidence="1">Belongs to the NSE4 family.</text>
</comment>
<reference evidence="4" key="1">
    <citation type="submission" date="2023-03" db="EMBL/GenBank/DDBJ databases">
        <title>Massive genome expansion in bonnet fungi (Mycena s.s.) driven by repeated elements and novel gene families across ecological guilds.</title>
        <authorList>
            <consortium name="Lawrence Berkeley National Laboratory"/>
            <person name="Harder C.B."/>
            <person name="Miyauchi S."/>
            <person name="Viragh M."/>
            <person name="Kuo A."/>
            <person name="Thoen E."/>
            <person name="Andreopoulos B."/>
            <person name="Lu D."/>
            <person name="Skrede I."/>
            <person name="Drula E."/>
            <person name="Henrissat B."/>
            <person name="Morin E."/>
            <person name="Kohler A."/>
            <person name="Barry K."/>
            <person name="LaButti K."/>
            <person name="Morin E."/>
            <person name="Salamov A."/>
            <person name="Lipzen A."/>
            <person name="Mereny Z."/>
            <person name="Hegedus B."/>
            <person name="Baldrian P."/>
            <person name="Stursova M."/>
            <person name="Weitz H."/>
            <person name="Taylor A."/>
            <person name="Grigoriev I.V."/>
            <person name="Nagy L.G."/>
            <person name="Martin F."/>
            <person name="Kauserud H."/>
        </authorList>
    </citation>
    <scope>NUCLEOTIDE SEQUENCE</scope>
    <source>
        <strain evidence="4">CBHHK200</strain>
    </source>
</reference>
<feature type="domain" description="Nse4/EID protein Nse3/MAGE-binding" evidence="3">
    <location>
        <begin position="63"/>
        <end position="95"/>
    </location>
</feature>
<dbReference type="Pfam" id="PF15412">
    <property type="entry name" value="Nse4-Nse3_bdg"/>
    <property type="match status" value="1"/>
</dbReference>
<evidence type="ECO:0000256" key="2">
    <source>
        <dbReference type="SAM" id="MobiDB-lite"/>
    </source>
</evidence>
<gene>
    <name evidence="4" type="ORF">C8F04DRAFT_1249025</name>
</gene>
<organism evidence="4 5">
    <name type="scientific">Mycena alexandri</name>
    <dbReference type="NCBI Taxonomy" id="1745969"/>
    <lineage>
        <taxon>Eukaryota</taxon>
        <taxon>Fungi</taxon>
        <taxon>Dikarya</taxon>
        <taxon>Basidiomycota</taxon>
        <taxon>Agaricomycotina</taxon>
        <taxon>Agaricomycetes</taxon>
        <taxon>Agaricomycetidae</taxon>
        <taxon>Agaricales</taxon>
        <taxon>Marasmiineae</taxon>
        <taxon>Mycenaceae</taxon>
        <taxon>Mycena</taxon>
    </lineage>
</organism>
<keyword evidence="1" id="KW-0234">DNA repair</keyword>
<dbReference type="GO" id="GO:0006310">
    <property type="term" value="P:DNA recombination"/>
    <property type="evidence" value="ECO:0007669"/>
    <property type="project" value="UniProtKB-UniRule"/>
</dbReference>
<dbReference type="PANTHER" id="PTHR16140">
    <property type="entry name" value="NON-STRUCTURAL MAINTENANCE OF CHROMOSOMES ELEMENT 4"/>
    <property type="match status" value="1"/>
</dbReference>
<dbReference type="GO" id="GO:0006281">
    <property type="term" value="P:DNA repair"/>
    <property type="evidence" value="ECO:0007669"/>
    <property type="project" value="UniProtKB-UniRule"/>
</dbReference>
<keyword evidence="1" id="KW-0227">DNA damage</keyword>
<dbReference type="InterPro" id="IPR029225">
    <property type="entry name" value="Nse4_Nse3-bd"/>
</dbReference>
<name>A0AAD6TFG7_9AGAR</name>
<evidence type="ECO:0000259" key="3">
    <source>
        <dbReference type="Pfam" id="PF15412"/>
    </source>
</evidence>
<dbReference type="PANTHER" id="PTHR16140:SF0">
    <property type="entry name" value="NON-STRUCTURAL MAINTENANCE OF CHROMOSOMES ELEMENT 4"/>
    <property type="match status" value="1"/>
</dbReference>